<accession>A0ABQ2HHY4</accession>
<reference evidence="3" key="1">
    <citation type="journal article" date="2019" name="Int. J. Syst. Evol. Microbiol.">
        <title>The Global Catalogue of Microorganisms (GCM) 10K type strain sequencing project: providing services to taxonomists for standard genome sequencing and annotation.</title>
        <authorList>
            <consortium name="The Broad Institute Genomics Platform"/>
            <consortium name="The Broad Institute Genome Sequencing Center for Infectious Disease"/>
            <person name="Wu L."/>
            <person name="Ma J."/>
        </authorList>
    </citation>
    <scope>NUCLEOTIDE SEQUENCE [LARGE SCALE GENOMIC DNA]</scope>
    <source>
        <strain evidence="3">JCM 1365</strain>
    </source>
</reference>
<evidence type="ECO:0000313" key="3">
    <source>
        <dbReference type="Proteomes" id="UP000623461"/>
    </source>
</evidence>
<comment type="caution">
    <text evidence="2">The sequence shown here is derived from an EMBL/GenBank/DDBJ whole genome shotgun (WGS) entry which is preliminary data.</text>
</comment>
<evidence type="ECO:0000256" key="1">
    <source>
        <dbReference type="SAM" id="MobiDB-lite"/>
    </source>
</evidence>
<gene>
    <name evidence="2" type="ORF">GCM10009721_03550</name>
</gene>
<feature type="region of interest" description="Disordered" evidence="1">
    <location>
        <begin position="1"/>
        <end position="27"/>
    </location>
</feature>
<dbReference type="InterPro" id="IPR029063">
    <property type="entry name" value="SAM-dependent_MTases_sf"/>
</dbReference>
<keyword evidence="3" id="KW-1185">Reference proteome</keyword>
<organism evidence="2 3">
    <name type="scientific">Terrabacter tumescens</name>
    <dbReference type="NCBI Taxonomy" id="60443"/>
    <lineage>
        <taxon>Bacteria</taxon>
        <taxon>Bacillati</taxon>
        <taxon>Actinomycetota</taxon>
        <taxon>Actinomycetes</taxon>
        <taxon>Micrococcales</taxon>
        <taxon>Intrasporangiaceae</taxon>
        <taxon>Terrabacter</taxon>
    </lineage>
</organism>
<proteinExistence type="predicted"/>
<keyword evidence="2" id="KW-0489">Methyltransferase</keyword>
<dbReference type="GO" id="GO:0032259">
    <property type="term" value="P:methylation"/>
    <property type="evidence" value="ECO:0007669"/>
    <property type="project" value="UniProtKB-KW"/>
</dbReference>
<dbReference type="GO" id="GO:0008168">
    <property type="term" value="F:methyltransferase activity"/>
    <property type="evidence" value="ECO:0007669"/>
    <property type="project" value="UniProtKB-KW"/>
</dbReference>
<name>A0ABQ2HHY4_9MICO</name>
<dbReference type="SUPFAM" id="SSF53335">
    <property type="entry name" value="S-adenosyl-L-methionine-dependent methyltransferases"/>
    <property type="match status" value="1"/>
</dbReference>
<dbReference type="Pfam" id="PF13489">
    <property type="entry name" value="Methyltransf_23"/>
    <property type="match status" value="1"/>
</dbReference>
<evidence type="ECO:0000313" key="2">
    <source>
        <dbReference type="EMBL" id="GGM82375.1"/>
    </source>
</evidence>
<dbReference type="EMBL" id="BMNZ01000001">
    <property type="protein sequence ID" value="GGM82375.1"/>
    <property type="molecule type" value="Genomic_DNA"/>
</dbReference>
<protein>
    <submittedName>
        <fullName evidence="2">Methyltransferase type 11</fullName>
    </submittedName>
</protein>
<keyword evidence="2" id="KW-0808">Transferase</keyword>
<dbReference type="Proteomes" id="UP000623461">
    <property type="component" value="Unassembled WGS sequence"/>
</dbReference>
<dbReference type="Gene3D" id="3.40.50.150">
    <property type="entry name" value="Vaccinia Virus protein VP39"/>
    <property type="match status" value="1"/>
</dbReference>
<sequence length="249" mass="25779">MSPAVTTPPQEPVEANAHRATGPTGGRTAHFGHGGALPYEVALALGIGTLLLRPRDAPGATPWVVEVARYLDDADRVDRLLLRRTSGSVLDVGSGPGRMVAEARRRGRVALGIDVSPAAVAMARAAGRPVEHCSVFDDVPGEGGWGTTLLLDGNIGIGGDPGVLLARCAELTAPGGIVVVESDLDPERDHRFAAVLVAADGSGSAAFPWAVAGSRVVESVARTVGLAPHGRLRRGGRHFVLLRRGDARQ</sequence>